<dbReference type="PROSITE" id="PS50865">
    <property type="entry name" value="ZF_MYND_2"/>
    <property type="match status" value="2"/>
</dbReference>
<keyword evidence="3" id="KW-0862">Zinc</keyword>
<protein>
    <recommendedName>
        <fullName evidence="6">MYND-type domain-containing protein</fullName>
    </recommendedName>
</protein>
<feature type="compositionally biased region" description="Acidic residues" evidence="5">
    <location>
        <begin position="111"/>
        <end position="127"/>
    </location>
</feature>
<evidence type="ECO:0000256" key="5">
    <source>
        <dbReference type="SAM" id="MobiDB-lite"/>
    </source>
</evidence>
<feature type="region of interest" description="Disordered" evidence="5">
    <location>
        <begin position="106"/>
        <end position="142"/>
    </location>
</feature>
<dbReference type="Pfam" id="PF01753">
    <property type="entry name" value="zf-MYND"/>
    <property type="match status" value="2"/>
</dbReference>
<evidence type="ECO:0000256" key="3">
    <source>
        <dbReference type="ARBA" id="ARBA00022833"/>
    </source>
</evidence>
<comment type="caution">
    <text evidence="7">The sequence shown here is derived from an EMBL/GenBank/DDBJ whole genome shotgun (WGS) entry which is preliminary data.</text>
</comment>
<feature type="domain" description="MYND-type" evidence="6">
    <location>
        <begin position="149"/>
        <end position="186"/>
    </location>
</feature>
<dbReference type="AlphaFoldDB" id="A0A8T0IVP5"/>
<keyword evidence="1" id="KW-0479">Metal-binding</keyword>
<dbReference type="InterPro" id="IPR002893">
    <property type="entry name" value="Znf_MYND"/>
</dbReference>
<sequence length="429" mass="48110">MANRTENMRRGPSKGRSKVCIQCNKEFILATEKADAKLRYTKKATSRFINEEGGFSCGNHQRDELCNDCFQIAVDHEKEQQRRRRIMDGAAKRIWRKIYLKEGDEVPWSKEEEEEIDEDEEEDDDVPLDNAQQQTKQASASSLSQQKTCAHCGKIGNFDRCAKCKVVYYCSRSHQAADYAKHKTYCQAPTTPLTHMTQQLNIADGDEATNPPAVIKVTSTPKEDTNGGPSAGNNGTPNEKPPITTWLICALCGTKSEKLSKCSRCKCTWYCSADHQRAHFPEHKFHCKFIADAAATAAQPPAVPHDLGHPHIWANRTVCLHNRNIVPKESPVISWSELGGIHPNVAIGRTLEVRLVPDSTGIMEKRYEGKDAEGVVRVVAFYTFRPPAGLKKGCVLRWRNPWFHRFAHDGSHGANIEDWDLPNVTVSAA</sequence>
<gene>
    <name evidence="7" type="ORF">KC19_2G090900</name>
</gene>
<feature type="region of interest" description="Disordered" evidence="5">
    <location>
        <begin position="218"/>
        <end position="239"/>
    </location>
</feature>
<feature type="domain" description="MYND-type" evidence="6">
    <location>
        <begin position="249"/>
        <end position="287"/>
    </location>
</feature>
<dbReference type="GO" id="GO:0008270">
    <property type="term" value="F:zinc ion binding"/>
    <property type="evidence" value="ECO:0007669"/>
    <property type="project" value="UniProtKB-KW"/>
</dbReference>
<dbReference type="Gene3D" id="6.10.140.2220">
    <property type="match status" value="2"/>
</dbReference>
<dbReference type="PANTHER" id="PTHR28069:SF2">
    <property type="entry name" value="GH20023P"/>
    <property type="match status" value="1"/>
</dbReference>
<evidence type="ECO:0000259" key="6">
    <source>
        <dbReference type="PROSITE" id="PS50865"/>
    </source>
</evidence>
<dbReference type="Proteomes" id="UP000822688">
    <property type="component" value="Chromosome 2"/>
</dbReference>
<dbReference type="PANTHER" id="PTHR28069">
    <property type="entry name" value="GH20023P"/>
    <property type="match status" value="1"/>
</dbReference>
<proteinExistence type="predicted"/>
<evidence type="ECO:0000313" key="7">
    <source>
        <dbReference type="EMBL" id="KAG0586443.1"/>
    </source>
</evidence>
<feature type="compositionally biased region" description="Polar residues" evidence="5">
    <location>
        <begin position="227"/>
        <end position="237"/>
    </location>
</feature>
<evidence type="ECO:0000256" key="1">
    <source>
        <dbReference type="ARBA" id="ARBA00022723"/>
    </source>
</evidence>
<name>A0A8T0IVP5_CERPU</name>
<keyword evidence="2 4" id="KW-0863">Zinc-finger</keyword>
<evidence type="ECO:0000256" key="2">
    <source>
        <dbReference type="ARBA" id="ARBA00022771"/>
    </source>
</evidence>
<evidence type="ECO:0000256" key="4">
    <source>
        <dbReference type="PROSITE-ProRule" id="PRU00134"/>
    </source>
</evidence>
<dbReference type="EMBL" id="CM026422">
    <property type="protein sequence ID" value="KAG0586443.1"/>
    <property type="molecule type" value="Genomic_DNA"/>
</dbReference>
<accession>A0A8T0IVP5</accession>
<dbReference type="SUPFAM" id="SSF144232">
    <property type="entry name" value="HIT/MYND zinc finger-like"/>
    <property type="match status" value="2"/>
</dbReference>
<reference evidence="7" key="1">
    <citation type="submission" date="2020-06" db="EMBL/GenBank/DDBJ databases">
        <title>WGS assembly of Ceratodon purpureus strain R40.</title>
        <authorList>
            <person name="Carey S.B."/>
            <person name="Jenkins J."/>
            <person name="Shu S."/>
            <person name="Lovell J.T."/>
            <person name="Sreedasyam A."/>
            <person name="Maumus F."/>
            <person name="Tiley G.P."/>
            <person name="Fernandez-Pozo N."/>
            <person name="Barry K."/>
            <person name="Chen C."/>
            <person name="Wang M."/>
            <person name="Lipzen A."/>
            <person name="Daum C."/>
            <person name="Saski C.A."/>
            <person name="Payton A.C."/>
            <person name="Mcbreen J.C."/>
            <person name="Conrad R.E."/>
            <person name="Kollar L.M."/>
            <person name="Olsson S."/>
            <person name="Huttunen S."/>
            <person name="Landis J.B."/>
            <person name="Wickett N.J."/>
            <person name="Johnson M.G."/>
            <person name="Rensing S.A."/>
            <person name="Grimwood J."/>
            <person name="Schmutz J."/>
            <person name="Mcdaniel S.F."/>
        </authorList>
    </citation>
    <scope>NUCLEOTIDE SEQUENCE</scope>
    <source>
        <strain evidence="7">R40</strain>
    </source>
</reference>
<dbReference type="PROSITE" id="PS01360">
    <property type="entry name" value="ZF_MYND_1"/>
    <property type="match status" value="2"/>
</dbReference>
<evidence type="ECO:0000313" key="8">
    <source>
        <dbReference type="Proteomes" id="UP000822688"/>
    </source>
</evidence>
<keyword evidence="8" id="KW-1185">Reference proteome</keyword>
<organism evidence="7 8">
    <name type="scientific">Ceratodon purpureus</name>
    <name type="common">Fire moss</name>
    <name type="synonym">Dicranum purpureum</name>
    <dbReference type="NCBI Taxonomy" id="3225"/>
    <lineage>
        <taxon>Eukaryota</taxon>
        <taxon>Viridiplantae</taxon>
        <taxon>Streptophyta</taxon>
        <taxon>Embryophyta</taxon>
        <taxon>Bryophyta</taxon>
        <taxon>Bryophytina</taxon>
        <taxon>Bryopsida</taxon>
        <taxon>Dicranidae</taxon>
        <taxon>Pseudoditrichales</taxon>
        <taxon>Ditrichaceae</taxon>
        <taxon>Ceratodon</taxon>
    </lineage>
</organism>
<feature type="compositionally biased region" description="Low complexity" evidence="5">
    <location>
        <begin position="131"/>
        <end position="142"/>
    </location>
</feature>